<organism evidence="1 2">
    <name type="scientific">Babesia caballi</name>
    <dbReference type="NCBI Taxonomy" id="5871"/>
    <lineage>
        <taxon>Eukaryota</taxon>
        <taxon>Sar</taxon>
        <taxon>Alveolata</taxon>
        <taxon>Apicomplexa</taxon>
        <taxon>Aconoidasida</taxon>
        <taxon>Piroplasmida</taxon>
        <taxon>Babesiidae</taxon>
        <taxon>Babesia</taxon>
    </lineage>
</organism>
<dbReference type="RefSeq" id="XP_067713671.1">
    <property type="nucleotide sequence ID" value="XM_067857570.1"/>
</dbReference>
<evidence type="ECO:0000313" key="1">
    <source>
        <dbReference type="EMBL" id="GIX61600.1"/>
    </source>
</evidence>
<protein>
    <submittedName>
        <fullName evidence="1">Uncharacterized protein</fullName>
    </submittedName>
</protein>
<dbReference type="EMBL" id="BPLF01000001">
    <property type="protein sequence ID" value="GIX61600.1"/>
    <property type="molecule type" value="Genomic_DNA"/>
</dbReference>
<dbReference type="Proteomes" id="UP001497744">
    <property type="component" value="Unassembled WGS sequence"/>
</dbReference>
<reference evidence="1 2" key="1">
    <citation type="submission" date="2021-06" db="EMBL/GenBank/DDBJ databases">
        <title>Genome sequence of Babesia caballi.</title>
        <authorList>
            <person name="Yamagishi J."/>
            <person name="Kidaka T."/>
            <person name="Ochi A."/>
        </authorList>
    </citation>
    <scope>NUCLEOTIDE SEQUENCE [LARGE SCALE GENOMIC DNA]</scope>
    <source>
        <strain evidence="1">USDA-D6B2</strain>
    </source>
</reference>
<sequence length="162" mass="17799">MLELRQTQKVEAGEEVGLGCLRRRPSLETFVPYLLDKVGVGCFTFSLLELSEFPKRLTSNMFTILTTLKPTGTEPHGENKFAEGALIKIQSVPGPTIPAHEIQVAKRKPHERDNGEEDAGARCGVSITIKRRVPLATLPFRIIGEVVACTNLMTLSCTVILP</sequence>
<keyword evidence="2" id="KW-1185">Reference proteome</keyword>
<dbReference type="GeneID" id="94193083"/>
<accession>A0AAV4LNT4</accession>
<gene>
    <name evidence="1" type="ORF">BcabD6B2_10350</name>
</gene>
<name>A0AAV4LNT4_BABCB</name>
<comment type="caution">
    <text evidence="1">The sequence shown here is derived from an EMBL/GenBank/DDBJ whole genome shotgun (WGS) entry which is preliminary data.</text>
</comment>
<dbReference type="AlphaFoldDB" id="A0AAV4LNT4"/>
<evidence type="ECO:0000313" key="2">
    <source>
        <dbReference type="Proteomes" id="UP001497744"/>
    </source>
</evidence>
<proteinExistence type="predicted"/>